<evidence type="ECO:0000313" key="3">
    <source>
        <dbReference type="Proteomes" id="UP000015102"/>
    </source>
</evidence>
<dbReference type="AlphaFoldDB" id="T1GDH6"/>
<dbReference type="HOGENOM" id="CLU_2280601_0_0_1"/>
<name>T1GDH6_MEGSC</name>
<protein>
    <submittedName>
        <fullName evidence="2">Uncharacterized protein</fullName>
    </submittedName>
</protein>
<evidence type="ECO:0000256" key="1">
    <source>
        <dbReference type="SAM" id="MobiDB-lite"/>
    </source>
</evidence>
<accession>T1GDH6</accession>
<dbReference type="Proteomes" id="UP000015102">
    <property type="component" value="Unassembled WGS sequence"/>
</dbReference>
<dbReference type="EnsemblMetazoa" id="MESCA001363-RA">
    <property type="protein sequence ID" value="MESCA001363-PA"/>
    <property type="gene ID" value="MESCA001363"/>
</dbReference>
<feature type="compositionally biased region" description="Low complexity" evidence="1">
    <location>
        <begin position="90"/>
        <end position="102"/>
    </location>
</feature>
<reference evidence="3" key="1">
    <citation type="submission" date="2013-02" db="EMBL/GenBank/DDBJ databases">
        <authorList>
            <person name="Hughes D."/>
        </authorList>
    </citation>
    <scope>NUCLEOTIDE SEQUENCE</scope>
    <source>
        <strain>Durham</strain>
        <strain evidence="3">NC isolate 2 -- Noor lab</strain>
    </source>
</reference>
<dbReference type="EMBL" id="CAQQ02183244">
    <property type="status" value="NOT_ANNOTATED_CDS"/>
    <property type="molecule type" value="Genomic_DNA"/>
</dbReference>
<organism evidence="2 3">
    <name type="scientific">Megaselia scalaris</name>
    <name type="common">Humpbacked fly</name>
    <name type="synonym">Phora scalaris</name>
    <dbReference type="NCBI Taxonomy" id="36166"/>
    <lineage>
        <taxon>Eukaryota</taxon>
        <taxon>Metazoa</taxon>
        <taxon>Ecdysozoa</taxon>
        <taxon>Arthropoda</taxon>
        <taxon>Hexapoda</taxon>
        <taxon>Insecta</taxon>
        <taxon>Pterygota</taxon>
        <taxon>Neoptera</taxon>
        <taxon>Endopterygota</taxon>
        <taxon>Diptera</taxon>
        <taxon>Brachycera</taxon>
        <taxon>Muscomorpha</taxon>
        <taxon>Platypezoidea</taxon>
        <taxon>Phoridae</taxon>
        <taxon>Megaseliini</taxon>
        <taxon>Megaselia</taxon>
    </lineage>
</organism>
<sequence length="102" mass="11569">MYISITHLNIISKSFKFQITKLDVVKDKTTEETSKALVRANALYNFILLQGSSLSWERLAIYLSGRDKEKKVPPPSTSSGRRHRPPRRPNPNSLDNNINGVC</sequence>
<evidence type="ECO:0000313" key="2">
    <source>
        <dbReference type="EnsemblMetazoa" id="MESCA001363-PA"/>
    </source>
</evidence>
<keyword evidence="3" id="KW-1185">Reference proteome</keyword>
<proteinExistence type="predicted"/>
<reference evidence="2" key="2">
    <citation type="submission" date="2015-06" db="UniProtKB">
        <authorList>
            <consortium name="EnsemblMetazoa"/>
        </authorList>
    </citation>
    <scope>IDENTIFICATION</scope>
</reference>
<feature type="region of interest" description="Disordered" evidence="1">
    <location>
        <begin position="67"/>
        <end position="102"/>
    </location>
</feature>
<dbReference type="EMBL" id="CAQQ02183243">
    <property type="status" value="NOT_ANNOTATED_CDS"/>
    <property type="molecule type" value="Genomic_DNA"/>
</dbReference>